<dbReference type="FunFam" id="3.40.50.300:FF:000049">
    <property type="entry name" value="Dynein, axonemal, heavy chain 5"/>
    <property type="match status" value="1"/>
</dbReference>
<dbReference type="EMBL" id="JADBJN010000001">
    <property type="protein sequence ID" value="KAG5679915.1"/>
    <property type="molecule type" value="Genomic_DNA"/>
</dbReference>
<dbReference type="FunFam" id="1.10.8.720:FF:000002">
    <property type="entry name" value="Dynein heavy chain 9, axonemal"/>
    <property type="match status" value="1"/>
</dbReference>
<dbReference type="InterPro" id="IPR035706">
    <property type="entry name" value="AAA_9"/>
</dbReference>
<dbReference type="GO" id="GO:0051959">
    <property type="term" value="F:dynein light intermediate chain binding"/>
    <property type="evidence" value="ECO:0007669"/>
    <property type="project" value="InterPro"/>
</dbReference>
<dbReference type="FunFam" id="1.20.920.30:FF:000003">
    <property type="entry name" value="Dynein axonemal heavy chain 17"/>
    <property type="match status" value="1"/>
</dbReference>
<dbReference type="Gene3D" id="1.20.1270.280">
    <property type="match status" value="1"/>
</dbReference>
<protein>
    <submittedName>
        <fullName evidence="26">Uncharacterized protein</fullName>
    </submittedName>
</protein>
<accession>A0A9J6CDS1</accession>
<sequence>MTEERSKDDPRLELINLHIQKTFRIKSDKWQKLMASDERYIVFDWLNDPKKERLCFVLAPSGNLQPFANFPIGIKSKYCYFVRRATIQLTAENMRHSIIYGDMSPNPINDLSVILDEIVYPILSNPLNQENWPEVIKKDVDSHVQELRNVIAEVKGSISNQTVLPMPITIDKVFDVESALQAGDTQAVDIKMKNSLEGIVIKWHAQIDNVLKDSSTNLFKRNSYPTPLEEVKFWEKRRSNISNIYEQLLEPRVKAIGSILEIIDSVYTATFLSTFKNVVSALHEADDVTLWMKPLEVHFERFEKEEFIENMDKIHPLYHVVCLMWAHSQYYGTNNRMVLLFRMINNMMIECSSKFLDPDSLFHGEPDESLVFLNKVIEILEEHRACFKHYREKLSEYELPEREHIPWTFMPNEIFDRFNHYMTRLYSVREIFQTAHEFYKIEKIELGGLRGRGLSRTIQEINQDFKAIYVKWTQIQFDPLDPNPKMKDFDKERKKFDREAEVLERKLSSVLVQEFDECHTLEAFIKFIEMCGTLLLRPLIFNEVKEKLKRFEEYYFDEIDEVKKLYDECASVIEKNGIEAMKVDDGFTPVAGILTYIKRLRLRITKPIEEMPNIEIRNSLESEEIQIRLNKVLVLLDAFSEKIYKNWKETVPLEISINMEKFLLARTSNGLLELNFDQALVTALKEIRLLKSLEKSDIPDIAEELHENANTLWNTRVMLLRIVEWYNEVKLKVVPCEFDIIKKEIEVIDYKLLFELEHEKWSDYEEVYIKNLYDDLKSLEQRVKRTKENINKLIQHIRTWSKVPMYTRNEVVGLMVPDDFQSIHSKRQRDCNGTKRILNEVMDENFRLFFKLPLKKREMIRKSTESKKSFVDTLENMKAAAASSLVQVNESEYTLVASEKASQTNSVITLRGIAPTSSIVTLENNEIVKTEEQLALFRPYEEYVDSLILKEMQNALRVSLWYIKNEMEYNVNIEKPPLFEVQLELHEPYLCYLPEMSLLGTEGFLRIITIMIENILNMTEMLPMVAPPAELKNATFSYFLERHYNKTMKSDEFAVIEALQLDIVSMTRDGIRNAQKFAEEFDQYSYLWTTDKKLYMDNFLKYGRSLTSEEMDEVENGTLELKEISPKLSDFKDAIESYSQLYDSVEKIEQHHYISTWLRVNLKDVKYSLMNLICKWSYLFKKVLRDKVINDLKELEDFIIYSTELLKTEPSNDDYELLLKILKTLSQINERERKTDEMFEPLKEIVDMLKNYDVKFDEKINDQFAELPEKWITLKKLGVFVKTNIASVQAYQVDLIKKKIQLFDVRTKFYHEKFMKMPFFFVPCKQDIYELFDATNNELVDMEEMFLNLRESAIHFQLNLPDESRLHSCRKYLKILKNIWDFLFMVQSCIDDWKMTFWKKINVEEMEAECKKFTKEMRAFEKEVKTLRPYIETEAMIKNLLTSLRAITELQNTAIRERHWIELMHATKLYKLQGYPNSEVRFQMTDKTTLSDLLDLQLHRFEEEVKNIVDKAVKEMGMEKILNDINIMWKNMEFSVDTHERTKLKVIRVREDTLELLEENQVQLQNMLSSKFIGYFLDEVTKWQNSLSNADQVISSWMEVQRKWMYLESIFIGSEDIRSQLPEEARRFEEVDKTFRYLLGNMVTNLKVIAATDKPGLYDKLDMLLKQLVLCEKALNDYLETKRLAYPRFYFVSSADLLDILSNGNIPERVCKHLTKLYDSIATLIFKKGTKMAEKMHSKENDEIVPFYKPCDCSGKVEIWLNRLTDQMRETLHILFRSSVIAYEDKPREVWVFDWPAQTALCTTQIWWTTEVNNAFAKLEEGYENSMRDYQKKQISQLNALIELLLGDLTPGDRQKIMTICTIDVHSRDVVTKMISMKIDSSNAFQWQSQLRHRWDKELDDCFANICDAEFRYDYEYLGNTPRLVITPLTDRCYITLTQSLHLIMGGAPAGPAGTGKTETTKDLGRALGIMVYVFNCSEQMDYKSCGNIYKGLAQTGAWGCFDEFNRISVEVLSVIAVQVKTIQDAIKANKTKFNFMGETINLISSIGLFITMNPGYAGRAELPENLKALFRPCAMVVPDFELICEIMLVAEGFQEARLLARKFITLYTLCRELLSKQDHYDWGLRAIKSVLVVAGGLKRSDRQRPEDQVLMRALRDFNVPKIVTADIEIFMGLIGDLFPALDVPRKTNPEFEKDIRHTIDELQLQPGDSDGFILKVVQLDELFAVRHSVFIVGNSGTGKSMVWKTLFKTYATQKRRPIYHDLNPKAVTNDELFGIINPSTREWKDGLFSNIMREQANMTGIGPKWIVLDGDIDPMWIESLNTVMDDNKILTLASNERIALTKEMRLLFEISNLKTATPATVSRAGILYINPQDLGWSPFVTSWTNKRSDPQEQKILEILFTKYFPSLLENHKKFKKITPISEIAMIQMTCYLLECLLTPQNIPPDSPRDLYELYFCFAAVWGFGSACFQDQLLDWRNEFSKSWLNEFKDVRFPPVGTVFNYYINPETKEFCPWSDLVKNYEFDPEIPLQATLVPTADTMRLRYFMDLLIDKKHPVMLIGGSGTGKSVIVSDKLQSMPDKFTIQNVPFNFYTTSEMLQKILEKPLEKKAGRNYGPPGNKTMIYFIDDMNMPMVDNYGTVQAHTIIRQFLDYGHWYDRNKLTLKDIRNIQFVSSMNPTCGSFTINPRLQRHFCVFSVNNPQIDQMYDIYYQILTQHVSNPTNKFHSNMNRICEPIINAALNLHLRMSQVFMPTAIKFHYIFNLRDLANIFQGMLFSTGDTCNDPTTLVQLWVHEASRVYCDKLVDQQDIEAFHKIIGDVVKKNFEGIDDNALFVKPLIYCHFAEGLQEAKYMRIKEWPKLNNLLEEAQSNYNDLVGSMNLVLFEDAMAHICRISRILESPRGNALLIGVGGSGKQSLARLAAFISNLEVFQIQLKKGYSMTDMKADLANLYIRAGLKNIPCMHLMTDSQVAEEAYLVLINDMLASGEIPELVADDEVDNICNGVRNELKQLAIIDTKENCWRYFIDKVRRLLKTVLCFSPVGSTLRVRARKFPAIINCSCIDWFHEWPQNALESVSKRFLSEVDVLPLKILDSVSVFMAHVHESVNKMSQVYFQNEKRYNYTTPKSFLELISLFSKLLIQKNAEYIDRAQRLENGLIKLAKCSEQAEILKKELAVQEVELRIKNDAADELIEAVTAENERVQIKKNEATEKQKKVNLMKDQITIEKRANEEELRKAKPELDKAAEALNTLNKNNLTELKSFGSPPDIVVKVCAAVLVLYSKGKIPRDRSWKQSKLMMTKVDEFLNNLINFDKDNIPPEVIKEVSVYMHDPEFDGDKIKSRSLAAAGLAKWVVALVNYNAVYLLVEPKIRALRESEKALIEKEEEVDKLEKEVNELESALMIIKAKQDKADQEKKKCQDEADRTATQIDLAYRLVNGLQSEKIRWRDSIYSYQAKLVTLPGDILLVSCFISYVGCFTRRYRLELLNSKWIPAFKRIKPEIAFSEYNDPLALVCDDAQIAEWNNQGLPSDRMSTENAVILMNSSRWPLMIDPQLQGIKWIKQRYGDNLRVLRLSHKGYLDTIERSIINGETLLIENIEESVDAVLDPLLGRVLIKKGTCIKIGDREIDYNPNFKLILQTKLKSPHYKPEMQAQTTLINFTVTRDGLEEQLLAEVVKAERPDLEEQKATLTQEENSYKILLKHLEDDLLSRLSSAGENVLEDPSLVYNLEKTKKTSADIEVKRDLTKTTTITIDSTRESYRPAAERASIIYFILNDLHKINPIYQFSLKAFTVVFKEAILTSPPNEEVALRVQNLIDSITYAVFMYTSRGLFERDKLTFMSQMVIQILIHAKEIVPIELDFLLRFPYQPNLLSPVDFLTGVLWGGVTSLSNLSEFTNLDKDIEGSSSRWKKWVDAESPEHVKLPGEWKQKSSLQRLCIMRCLRPDRMTYAMREFIREKLGSKYVEARSIDFIKSYEESSNVTPIFFILSPGVDPLKDVERAGKQKKFSTDLGNLHNVSLGQGQEIVAENAIERAATDGHWVVLQNIHLVAKWLSTLEKKMEAAAENSHENYRLFISAEPAESAEYHIIPQGILESAIKITNEPPTGMMANMHKALENFNQETLEMCSKESEFKAVLFSLCFFHAVVAERRKFGPQGWNRNYPFNSGDLTISVYVLYNYLEANSKVPWEDLRYLFGEIMYGGHITDDWDRRLCRTYLEELMSQDLVDGDVNLCTGFPAPPNLDYVSYHQYIDNNMPAESPILYGLHPNAEIGFLTTIADQLFKTIFELQPRESGSGSTGSGGIQQSREDIIRGMVDDLYDKLPEEFIISLKELRSGLKGELTISSDMEILMMSVFFDKVPESWAKRAYPSLLGLQSWFVDLMMRGKELENWATDFVLPATVWIAGFFNPQSFLTAIMQQTARRNEWPLDKMCLNCDVTKKQKDDFNAPPREGAFIHSIFMEGARWDTQVNSIVSSRLKELFPQMPVIYVKAVTQDKQDTKNVYECPIYKTRQRGPTYVWTFNLKTKEKAAKWTLGGVALLLQV</sequence>
<dbReference type="GO" id="GO:0005874">
    <property type="term" value="C:microtubule"/>
    <property type="evidence" value="ECO:0007669"/>
    <property type="project" value="UniProtKB-KW"/>
</dbReference>
<dbReference type="Gene3D" id="6.10.140.1060">
    <property type="match status" value="1"/>
</dbReference>
<feature type="coiled-coil region" evidence="14">
    <location>
        <begin position="769"/>
        <end position="796"/>
    </location>
</feature>
<feature type="domain" description="Dynein heavy chain AAA 5 extension" evidence="22">
    <location>
        <begin position="2398"/>
        <end position="2516"/>
    </location>
</feature>
<name>A0A9J6CDS1_POLVA</name>
<dbReference type="Pfam" id="PF12777">
    <property type="entry name" value="MT"/>
    <property type="match status" value="1"/>
</dbReference>
<feature type="coiled-coil region" evidence="14">
    <location>
        <begin position="3370"/>
        <end position="3421"/>
    </location>
</feature>
<keyword evidence="3" id="KW-0963">Cytoplasm</keyword>
<dbReference type="Gene3D" id="1.20.140.100">
    <property type="entry name" value="Dynein heavy chain, N-terminal domain 2"/>
    <property type="match status" value="1"/>
</dbReference>
<dbReference type="Pfam" id="PF03028">
    <property type="entry name" value="Dynein_heavy"/>
    <property type="match status" value="1"/>
</dbReference>
<evidence type="ECO:0000259" key="24">
    <source>
        <dbReference type="Pfam" id="PF18198"/>
    </source>
</evidence>
<evidence type="ECO:0000259" key="21">
    <source>
        <dbReference type="Pfam" id="PF12781"/>
    </source>
</evidence>
<keyword evidence="9 14" id="KW-0175">Coiled coil</keyword>
<evidence type="ECO:0000256" key="12">
    <source>
        <dbReference type="ARBA" id="ARBA00023212"/>
    </source>
</evidence>
<evidence type="ECO:0000259" key="18">
    <source>
        <dbReference type="Pfam" id="PF12774"/>
    </source>
</evidence>
<dbReference type="SUPFAM" id="SSF52540">
    <property type="entry name" value="P-loop containing nucleoside triphosphate hydrolases"/>
    <property type="match status" value="4"/>
</dbReference>
<dbReference type="FunFam" id="1.10.8.1220:FF:000001">
    <property type="entry name" value="Dynein axonemal heavy chain 5"/>
    <property type="match status" value="1"/>
</dbReference>
<dbReference type="InterPro" id="IPR004273">
    <property type="entry name" value="Dynein_heavy_D6_P-loop"/>
</dbReference>
<feature type="domain" description="Dynein heavy chain AAA module D4" evidence="20">
    <location>
        <begin position="2877"/>
        <end position="3136"/>
    </location>
</feature>
<evidence type="ECO:0000256" key="6">
    <source>
        <dbReference type="ARBA" id="ARBA00022741"/>
    </source>
</evidence>
<dbReference type="InterPro" id="IPR043160">
    <property type="entry name" value="Dynein_C_barrel"/>
</dbReference>
<dbReference type="FunFam" id="1.20.58.1120:FF:000002">
    <property type="entry name" value="Dynein heavy chain 9, axonemal"/>
    <property type="match status" value="1"/>
</dbReference>
<dbReference type="FunFam" id="3.40.50.300:FF:000411">
    <property type="entry name" value="dynein heavy chain 17, axonemal"/>
    <property type="match status" value="1"/>
</dbReference>
<keyword evidence="10" id="KW-0969">Cilium</keyword>
<comment type="subcellular location">
    <subcellularLocation>
        <location evidence="1">Cytoplasm</location>
        <location evidence="1">Cytoskeleton</location>
        <location evidence="1">Cilium axoneme</location>
    </subcellularLocation>
</comment>
<dbReference type="InterPro" id="IPR035699">
    <property type="entry name" value="AAA_6"/>
</dbReference>
<dbReference type="InterPro" id="IPR024317">
    <property type="entry name" value="Dynein_heavy_chain_D4_dom"/>
</dbReference>
<feature type="domain" description="Dynein heavy chain coiled coil stalk" evidence="19">
    <location>
        <begin position="3150"/>
        <end position="3489"/>
    </location>
</feature>
<dbReference type="FunFam" id="1.10.8.710:FF:000002">
    <property type="entry name" value="dynein heavy chain 17, axonemal"/>
    <property type="match status" value="1"/>
</dbReference>
<dbReference type="Gene3D" id="3.40.50.300">
    <property type="entry name" value="P-loop containing nucleotide triphosphate hydrolases"/>
    <property type="match status" value="5"/>
</dbReference>
<dbReference type="FunFam" id="1.20.140.100:FF:000001">
    <property type="entry name" value="dynein heavy chain 17, axonemal"/>
    <property type="match status" value="1"/>
</dbReference>
<dbReference type="GO" id="GO:0007018">
    <property type="term" value="P:microtubule-based movement"/>
    <property type="evidence" value="ECO:0007669"/>
    <property type="project" value="InterPro"/>
</dbReference>
<comment type="caution">
    <text evidence="26">The sequence shown here is derived from an EMBL/GenBank/DDBJ whole genome shotgun (WGS) entry which is preliminary data.</text>
</comment>
<evidence type="ECO:0000259" key="15">
    <source>
        <dbReference type="Pfam" id="PF03028"/>
    </source>
</evidence>
<dbReference type="GO" id="GO:0005524">
    <property type="term" value="F:ATP binding"/>
    <property type="evidence" value="ECO:0007669"/>
    <property type="project" value="UniProtKB-KW"/>
</dbReference>
<dbReference type="InterPro" id="IPR013594">
    <property type="entry name" value="Dynein_heavy_tail"/>
</dbReference>
<evidence type="ECO:0000259" key="22">
    <source>
        <dbReference type="Pfam" id="PF17852"/>
    </source>
</evidence>
<feature type="domain" description="Dynein heavy chain ATP-binding dynein motor region" evidence="21">
    <location>
        <begin position="3518"/>
        <end position="3735"/>
    </location>
</feature>
<keyword evidence="12" id="KW-0206">Cytoskeleton</keyword>
<keyword evidence="8" id="KW-0243">Dynein</keyword>
<feature type="domain" description="Dynein heavy chain linker" evidence="17">
    <location>
        <begin position="1366"/>
        <end position="1777"/>
    </location>
</feature>
<dbReference type="Pfam" id="PF18199">
    <property type="entry name" value="Dynein_C"/>
    <property type="match status" value="1"/>
</dbReference>
<evidence type="ECO:0000259" key="16">
    <source>
        <dbReference type="Pfam" id="PF08385"/>
    </source>
</evidence>
<dbReference type="Pfam" id="PF12781">
    <property type="entry name" value="AAA_9"/>
    <property type="match status" value="1"/>
</dbReference>
<evidence type="ECO:0000256" key="2">
    <source>
        <dbReference type="ARBA" id="ARBA00008887"/>
    </source>
</evidence>
<dbReference type="InterPro" id="IPR041228">
    <property type="entry name" value="Dynein_C"/>
</dbReference>
<evidence type="ECO:0000256" key="14">
    <source>
        <dbReference type="SAM" id="Coils"/>
    </source>
</evidence>
<feature type="domain" description="Dynein heavy chain region D6 P-loop" evidence="15">
    <location>
        <begin position="3976"/>
        <end position="4096"/>
    </location>
</feature>
<evidence type="ECO:0000313" key="26">
    <source>
        <dbReference type="EMBL" id="KAG5679915.1"/>
    </source>
</evidence>
<keyword evidence="13" id="KW-0966">Cell projection</keyword>
<dbReference type="FunFam" id="3.20.180.20:FF:000001">
    <property type="entry name" value="Dynein axonemal heavy chain 5"/>
    <property type="match status" value="1"/>
</dbReference>
<dbReference type="Gene3D" id="1.10.8.1220">
    <property type="match status" value="1"/>
</dbReference>
<proteinExistence type="inferred from homology"/>
<evidence type="ECO:0000256" key="7">
    <source>
        <dbReference type="ARBA" id="ARBA00022840"/>
    </source>
</evidence>
<dbReference type="Gene3D" id="1.10.472.130">
    <property type="match status" value="1"/>
</dbReference>
<dbReference type="InterPro" id="IPR013602">
    <property type="entry name" value="Dynein_heavy_linker"/>
</dbReference>
<dbReference type="InterPro" id="IPR042222">
    <property type="entry name" value="Dynein_2_N"/>
</dbReference>
<dbReference type="Gene3D" id="1.20.920.30">
    <property type="match status" value="1"/>
</dbReference>
<dbReference type="Gene3D" id="1.10.287.2620">
    <property type="match status" value="1"/>
</dbReference>
<dbReference type="Pfam" id="PF18198">
    <property type="entry name" value="AAA_lid_11"/>
    <property type="match status" value="1"/>
</dbReference>
<dbReference type="InterPro" id="IPR042219">
    <property type="entry name" value="AAA_lid_11_sf"/>
</dbReference>
<dbReference type="InterPro" id="IPR043157">
    <property type="entry name" value="Dynein_AAA1S"/>
</dbReference>
<evidence type="ECO:0000256" key="1">
    <source>
        <dbReference type="ARBA" id="ARBA00004430"/>
    </source>
</evidence>
<dbReference type="Gene3D" id="1.10.8.720">
    <property type="entry name" value="Region D6 of dynein motor"/>
    <property type="match status" value="1"/>
</dbReference>
<evidence type="ECO:0000256" key="13">
    <source>
        <dbReference type="ARBA" id="ARBA00023273"/>
    </source>
</evidence>
<dbReference type="Gene3D" id="1.10.8.710">
    <property type="match status" value="1"/>
</dbReference>
<dbReference type="GO" id="GO:0008569">
    <property type="term" value="F:minus-end-directed microtubule motor activity"/>
    <property type="evidence" value="ECO:0007669"/>
    <property type="project" value="InterPro"/>
</dbReference>
<dbReference type="InterPro" id="IPR027417">
    <property type="entry name" value="P-loop_NTPase"/>
</dbReference>
<evidence type="ECO:0000313" key="27">
    <source>
        <dbReference type="Proteomes" id="UP001107558"/>
    </source>
</evidence>
<gene>
    <name evidence="26" type="ORF">PVAND_009451</name>
</gene>
<dbReference type="FunFam" id="1.20.920.20:FF:000003">
    <property type="entry name" value="Dynein axonemal heavy chain 17"/>
    <property type="match status" value="1"/>
</dbReference>
<evidence type="ECO:0000256" key="4">
    <source>
        <dbReference type="ARBA" id="ARBA00022701"/>
    </source>
</evidence>
<organism evidence="26 27">
    <name type="scientific">Polypedilum vanderplanki</name>
    <name type="common">Sleeping chironomid midge</name>
    <dbReference type="NCBI Taxonomy" id="319348"/>
    <lineage>
        <taxon>Eukaryota</taxon>
        <taxon>Metazoa</taxon>
        <taxon>Ecdysozoa</taxon>
        <taxon>Arthropoda</taxon>
        <taxon>Hexapoda</taxon>
        <taxon>Insecta</taxon>
        <taxon>Pterygota</taxon>
        <taxon>Neoptera</taxon>
        <taxon>Endopterygota</taxon>
        <taxon>Diptera</taxon>
        <taxon>Nematocera</taxon>
        <taxon>Chironomoidea</taxon>
        <taxon>Chironomidae</taxon>
        <taxon>Chironominae</taxon>
        <taxon>Polypedilum</taxon>
        <taxon>Polypedilum</taxon>
    </lineage>
</organism>
<dbReference type="Gene3D" id="1.20.58.1120">
    <property type="match status" value="1"/>
</dbReference>
<dbReference type="Gene3D" id="3.20.180.20">
    <property type="entry name" value="Dynein heavy chain, N-terminal domain 2"/>
    <property type="match status" value="1"/>
</dbReference>
<dbReference type="Pfam" id="PF08393">
    <property type="entry name" value="DHC_N2"/>
    <property type="match status" value="1"/>
</dbReference>
<dbReference type="Proteomes" id="UP001107558">
    <property type="component" value="Chromosome 1"/>
</dbReference>
<evidence type="ECO:0000256" key="11">
    <source>
        <dbReference type="ARBA" id="ARBA00023175"/>
    </source>
</evidence>
<dbReference type="FunFam" id="1.10.287.2620:FF:000001">
    <property type="entry name" value="Cytoplasmic dynein heavy chain 1"/>
    <property type="match status" value="1"/>
</dbReference>
<dbReference type="FunFam" id="3.40.50.300:FF:002141">
    <property type="entry name" value="Dynein heavy chain"/>
    <property type="match status" value="1"/>
</dbReference>
<evidence type="ECO:0000256" key="5">
    <source>
        <dbReference type="ARBA" id="ARBA00022737"/>
    </source>
</evidence>
<dbReference type="Gene3D" id="3.10.490.20">
    <property type="match status" value="1"/>
</dbReference>
<keyword evidence="7" id="KW-0067">ATP-binding</keyword>
<evidence type="ECO:0000259" key="19">
    <source>
        <dbReference type="Pfam" id="PF12777"/>
    </source>
</evidence>
<dbReference type="InterPro" id="IPR041658">
    <property type="entry name" value="AAA_lid_11"/>
</dbReference>
<evidence type="ECO:0000256" key="10">
    <source>
        <dbReference type="ARBA" id="ARBA00023069"/>
    </source>
</evidence>
<evidence type="ECO:0000259" key="25">
    <source>
        <dbReference type="Pfam" id="PF18199"/>
    </source>
</evidence>
<evidence type="ECO:0000259" key="20">
    <source>
        <dbReference type="Pfam" id="PF12780"/>
    </source>
</evidence>
<dbReference type="Pfam" id="PF17852">
    <property type="entry name" value="Dynein_AAA_lid"/>
    <property type="match status" value="1"/>
</dbReference>
<dbReference type="InterPro" id="IPR042228">
    <property type="entry name" value="Dynein_linker_3"/>
</dbReference>
<dbReference type="InterPro" id="IPR026983">
    <property type="entry name" value="DHC"/>
</dbReference>
<evidence type="ECO:0000259" key="17">
    <source>
        <dbReference type="Pfam" id="PF08393"/>
    </source>
</evidence>
<comment type="similarity">
    <text evidence="2">Belongs to the dynein heavy chain family.</text>
</comment>
<dbReference type="FunFam" id="3.40.50.300:FF:000219">
    <property type="entry name" value="Dynein axonemal heavy chain 17"/>
    <property type="match status" value="1"/>
</dbReference>
<feature type="domain" description="Dynein heavy chain hydrolytic ATP-binding dynein motor region" evidence="18">
    <location>
        <begin position="1913"/>
        <end position="2241"/>
    </location>
</feature>
<reference evidence="26" key="1">
    <citation type="submission" date="2021-03" db="EMBL/GenBank/DDBJ databases">
        <title>Chromosome level genome of the anhydrobiotic midge Polypedilum vanderplanki.</title>
        <authorList>
            <person name="Yoshida Y."/>
            <person name="Kikawada T."/>
            <person name="Gusev O."/>
        </authorList>
    </citation>
    <scope>NUCLEOTIDE SEQUENCE</scope>
    <source>
        <strain evidence="26">NIAS01</strain>
        <tissue evidence="26">Whole body or cell culture</tissue>
    </source>
</reference>
<evidence type="ECO:0000256" key="3">
    <source>
        <dbReference type="ARBA" id="ARBA00022490"/>
    </source>
</evidence>
<dbReference type="FunFam" id="3.40.50.300:FF:000945">
    <property type="entry name" value="Dynein axonemal heavy chain 9"/>
    <property type="match status" value="1"/>
</dbReference>
<dbReference type="InterPro" id="IPR041466">
    <property type="entry name" value="Dynein_AAA5_ext"/>
</dbReference>
<keyword evidence="27" id="KW-1185">Reference proteome</keyword>
<feature type="domain" description="Dynein heavy chain C-terminal" evidence="25">
    <location>
        <begin position="4324"/>
        <end position="4536"/>
    </location>
</feature>
<keyword evidence="6" id="KW-0547">Nucleotide-binding</keyword>
<evidence type="ECO:0000256" key="9">
    <source>
        <dbReference type="ARBA" id="ARBA00023054"/>
    </source>
</evidence>
<dbReference type="Gene3D" id="1.20.920.20">
    <property type="match status" value="1"/>
</dbReference>
<dbReference type="Pfam" id="PF08385">
    <property type="entry name" value="DHC_N1"/>
    <property type="match status" value="1"/>
</dbReference>
<keyword evidence="11" id="KW-0505">Motor protein</keyword>
<feature type="domain" description="Dynein heavy chain 3 AAA+ lid" evidence="23">
    <location>
        <begin position="2734"/>
        <end position="2832"/>
    </location>
</feature>
<keyword evidence="5" id="KW-0677">Repeat</keyword>
<dbReference type="PANTHER" id="PTHR46532">
    <property type="entry name" value="MALE FERTILITY FACTOR KL5"/>
    <property type="match status" value="1"/>
</dbReference>
<dbReference type="FunFam" id="3.10.490.20:FF:000002">
    <property type="entry name" value="Dynein axonemal heavy chain 17"/>
    <property type="match status" value="1"/>
</dbReference>
<dbReference type="OrthoDB" id="447173at2759"/>
<dbReference type="Pfam" id="PF12780">
    <property type="entry name" value="AAA_8"/>
    <property type="match status" value="1"/>
</dbReference>
<dbReference type="PANTHER" id="PTHR46532:SF11">
    <property type="entry name" value="DYNEIN AXONEMAL HEAVY CHAIN 12"/>
    <property type="match status" value="1"/>
</dbReference>
<keyword evidence="4" id="KW-0493">Microtubule</keyword>
<dbReference type="Pfam" id="PF12774">
    <property type="entry name" value="AAA_6"/>
    <property type="match status" value="1"/>
</dbReference>
<feature type="domain" description="Dynein heavy chain tail" evidence="16">
    <location>
        <begin position="194"/>
        <end position="764"/>
    </location>
</feature>
<dbReference type="Pfam" id="PF12775">
    <property type="entry name" value="AAA_7"/>
    <property type="match status" value="1"/>
</dbReference>
<dbReference type="InterPro" id="IPR024743">
    <property type="entry name" value="Dynein_HC_stalk"/>
</dbReference>
<evidence type="ECO:0000259" key="23">
    <source>
        <dbReference type="Pfam" id="PF17857"/>
    </source>
</evidence>
<dbReference type="GO" id="GO:0097729">
    <property type="term" value="C:9+2 motile cilium"/>
    <property type="evidence" value="ECO:0007669"/>
    <property type="project" value="UniProtKB-ARBA"/>
</dbReference>
<evidence type="ECO:0000256" key="8">
    <source>
        <dbReference type="ARBA" id="ARBA00023017"/>
    </source>
</evidence>
<dbReference type="GO" id="GO:0045505">
    <property type="term" value="F:dynein intermediate chain binding"/>
    <property type="evidence" value="ECO:0007669"/>
    <property type="project" value="InterPro"/>
</dbReference>
<dbReference type="Pfam" id="PF17857">
    <property type="entry name" value="AAA_lid_1"/>
    <property type="match status" value="1"/>
</dbReference>
<feature type="domain" description="Dynein heavy chain AAA lid" evidence="24">
    <location>
        <begin position="4128"/>
        <end position="4264"/>
    </location>
</feature>
<dbReference type="InterPro" id="IPR041589">
    <property type="entry name" value="DNAH3_AAA_lid_1"/>
</dbReference>
<dbReference type="GO" id="GO:0005858">
    <property type="term" value="C:axonemal dynein complex"/>
    <property type="evidence" value="ECO:0007669"/>
    <property type="project" value="TreeGrafter"/>
</dbReference>
<feature type="coiled-coil region" evidence="14">
    <location>
        <begin position="3158"/>
        <end position="3210"/>
    </location>
</feature>